<protein>
    <recommendedName>
        <fullName evidence="3">protein-L-isoaspartate(D-aspartate) O-methyltransferase</fullName>
        <ecNumber evidence="3">2.1.1.77</ecNumber>
    </recommendedName>
</protein>
<evidence type="ECO:0000256" key="10">
    <source>
        <dbReference type="SAM" id="MobiDB-lite"/>
    </source>
</evidence>
<organism evidence="11">
    <name type="scientific">uncultured marine group II/III euryarchaeote KM3_180_D08</name>
    <dbReference type="NCBI Taxonomy" id="1457942"/>
    <lineage>
        <taxon>Archaea</taxon>
        <taxon>Methanobacteriati</taxon>
        <taxon>Methanobacteriota</taxon>
        <taxon>environmental samples</taxon>
    </lineage>
</organism>
<dbReference type="AlphaFoldDB" id="A0A075GQ24"/>
<gene>
    <name evidence="11" type="primary">pcm</name>
</gene>
<sequence length="352" mass="39199">MAEMAELLGRLRKAGLPLTDSIREAMLRVDIRKFTDYDPLPFWHDRPIVFTETERGGVKTISAPHMVVTLLHHLELSEGQEVLILGAKGGYLAALVSHIVGPEGGVTVVDPNKQVVEHVRRKLKAQNLKSRFTVRKMPSLERAPPNLPVPLNRVLVTGSLAALPRWLEERVCEGGFVIAPLGGRVSQRLVKRERQQEMVDTDLGGVLFGPVDICETEHEPAGPEQLAELFEDALEVGGELGIFADDVLHQLGQLVRELRELPETLPPLNLYAEEEVGIVYEDEEEEFIFELEGMGLEDDHPIFQLLAEAADWLTPLWPTLLALFETQMQHPGAPDVEQDEGRDFGPHGDLVP</sequence>
<evidence type="ECO:0000256" key="2">
    <source>
        <dbReference type="ARBA" id="ARBA00005369"/>
    </source>
</evidence>
<keyword evidence="7" id="KW-0949">S-adenosyl-L-methionine</keyword>
<evidence type="ECO:0000256" key="9">
    <source>
        <dbReference type="ARBA" id="ARBA00029295"/>
    </source>
</evidence>
<keyword evidence="4" id="KW-0963">Cytoplasm</keyword>
<comment type="catalytic activity">
    <reaction evidence="9">
        <text>[protein]-L-isoaspartate + S-adenosyl-L-methionine = [protein]-L-isoaspartate alpha-methyl ester + S-adenosyl-L-homocysteine</text>
        <dbReference type="Rhea" id="RHEA:12705"/>
        <dbReference type="Rhea" id="RHEA-COMP:12143"/>
        <dbReference type="Rhea" id="RHEA-COMP:12144"/>
        <dbReference type="ChEBI" id="CHEBI:57856"/>
        <dbReference type="ChEBI" id="CHEBI:59789"/>
        <dbReference type="ChEBI" id="CHEBI:90596"/>
        <dbReference type="ChEBI" id="CHEBI:90598"/>
        <dbReference type="EC" id="2.1.1.77"/>
    </reaction>
</comment>
<dbReference type="SUPFAM" id="SSF53335">
    <property type="entry name" value="S-adenosyl-L-methionine-dependent methyltransferases"/>
    <property type="match status" value="1"/>
</dbReference>
<evidence type="ECO:0000313" key="11">
    <source>
        <dbReference type="EMBL" id="AIF05170.1"/>
    </source>
</evidence>
<keyword evidence="6 11" id="KW-0808">Transferase</keyword>
<evidence type="ECO:0000256" key="4">
    <source>
        <dbReference type="ARBA" id="ARBA00022490"/>
    </source>
</evidence>
<keyword evidence="5 11" id="KW-0489">Methyltransferase</keyword>
<dbReference type="Gene3D" id="3.40.50.150">
    <property type="entry name" value="Vaccinia Virus protein VP39"/>
    <property type="match status" value="1"/>
</dbReference>
<dbReference type="GO" id="GO:0005737">
    <property type="term" value="C:cytoplasm"/>
    <property type="evidence" value="ECO:0007669"/>
    <property type="project" value="UniProtKB-SubCell"/>
</dbReference>
<evidence type="ECO:0000256" key="1">
    <source>
        <dbReference type="ARBA" id="ARBA00004496"/>
    </source>
</evidence>
<dbReference type="PANTHER" id="PTHR11579">
    <property type="entry name" value="PROTEIN-L-ISOASPARTATE O-METHYLTRANSFERASE"/>
    <property type="match status" value="1"/>
</dbReference>
<evidence type="ECO:0000256" key="6">
    <source>
        <dbReference type="ARBA" id="ARBA00022679"/>
    </source>
</evidence>
<name>A0A075GQ24_9EURY</name>
<dbReference type="GO" id="GO:0032259">
    <property type="term" value="P:methylation"/>
    <property type="evidence" value="ECO:0007669"/>
    <property type="project" value="UniProtKB-KW"/>
</dbReference>
<dbReference type="GO" id="GO:0004719">
    <property type="term" value="F:protein-L-isoaspartate (D-aspartate) O-methyltransferase activity"/>
    <property type="evidence" value="ECO:0007669"/>
    <property type="project" value="UniProtKB-EC"/>
</dbReference>
<dbReference type="InterPro" id="IPR000682">
    <property type="entry name" value="PCMT"/>
</dbReference>
<dbReference type="Pfam" id="PF01135">
    <property type="entry name" value="PCMT"/>
    <property type="match status" value="1"/>
</dbReference>
<evidence type="ECO:0000256" key="5">
    <source>
        <dbReference type="ARBA" id="ARBA00022603"/>
    </source>
</evidence>
<proteinExistence type="inferred from homology"/>
<reference evidence="11" key="1">
    <citation type="journal article" date="2014" name="Genome Biol. Evol.">
        <title>Pangenome evidence for extensive interdomain horizontal transfer affecting lineage core and shell genes in uncultured planktonic thaumarchaeota and euryarchaeota.</title>
        <authorList>
            <person name="Deschamps P."/>
            <person name="Zivanovic Y."/>
            <person name="Moreira D."/>
            <person name="Rodriguez-Valera F."/>
            <person name="Lopez-Garcia P."/>
        </authorList>
    </citation>
    <scope>NUCLEOTIDE SEQUENCE</scope>
</reference>
<comment type="subcellular location">
    <subcellularLocation>
        <location evidence="1">Cytoplasm</location>
    </subcellularLocation>
</comment>
<dbReference type="InterPro" id="IPR029063">
    <property type="entry name" value="SAM-dependent_MTases_sf"/>
</dbReference>
<accession>A0A075GQ24</accession>
<evidence type="ECO:0000256" key="3">
    <source>
        <dbReference type="ARBA" id="ARBA00011890"/>
    </source>
</evidence>
<dbReference type="EC" id="2.1.1.77" evidence="3"/>
<dbReference type="PANTHER" id="PTHR11579:SF0">
    <property type="entry name" value="PROTEIN-L-ISOASPARTATE(D-ASPARTATE) O-METHYLTRANSFERASE"/>
    <property type="match status" value="1"/>
</dbReference>
<dbReference type="EMBL" id="KF900731">
    <property type="protein sequence ID" value="AIF05170.1"/>
    <property type="molecule type" value="Genomic_DNA"/>
</dbReference>
<evidence type="ECO:0000256" key="7">
    <source>
        <dbReference type="ARBA" id="ARBA00022691"/>
    </source>
</evidence>
<feature type="region of interest" description="Disordered" evidence="10">
    <location>
        <begin position="331"/>
        <end position="352"/>
    </location>
</feature>
<comment type="function">
    <text evidence="8">Catalyzes the methyl esterification of L-isoaspartyl residues in peptides and proteins that result from spontaneous decomposition of normal L-aspartyl and L-asparaginyl residues. It plays a role in the repair and/or degradation of damaged proteins.</text>
</comment>
<evidence type="ECO:0000256" key="8">
    <source>
        <dbReference type="ARBA" id="ARBA00025330"/>
    </source>
</evidence>
<comment type="similarity">
    <text evidence="2">Belongs to the methyltransferase superfamily. L-isoaspartyl/D-aspartyl protein methyltransferase family.</text>
</comment>